<proteinExistence type="predicted"/>
<dbReference type="InterPro" id="IPR001017">
    <property type="entry name" value="DH_E1"/>
</dbReference>
<dbReference type="InterPro" id="IPR050771">
    <property type="entry name" value="Alpha-ketoacid_DH_E1_comp"/>
</dbReference>
<evidence type="ECO:0000259" key="5">
    <source>
        <dbReference type="Pfam" id="PF00676"/>
    </source>
</evidence>
<dbReference type="RefSeq" id="WP_162408476.1">
    <property type="nucleotide sequence ID" value="NZ_CP093331.1"/>
</dbReference>
<comment type="catalytic activity">
    <reaction evidence="4">
        <text>N(6)-[(R)-lipoyl]-L-lysyl-[protein] + pyruvate + H(+) = N(6)-[(R)-S(8)-acetyldihydrolipoyl]-L-lysyl-[protein] + CO2</text>
        <dbReference type="Rhea" id="RHEA:19189"/>
        <dbReference type="Rhea" id="RHEA-COMP:10474"/>
        <dbReference type="Rhea" id="RHEA-COMP:10478"/>
        <dbReference type="ChEBI" id="CHEBI:15361"/>
        <dbReference type="ChEBI" id="CHEBI:15378"/>
        <dbReference type="ChEBI" id="CHEBI:16526"/>
        <dbReference type="ChEBI" id="CHEBI:83099"/>
        <dbReference type="ChEBI" id="CHEBI:83111"/>
        <dbReference type="EC" id="1.2.4.1"/>
    </reaction>
</comment>
<comment type="function">
    <text evidence="4">The pyruvate dehydrogenase complex catalyzes the overall conversion of pyruvate to acetyl-CoA and CO(2). It contains multiple copies of three enzymatic components: pyruvate dehydrogenase (E1), dihydrolipoamide acetyltransferase (E2) and lipoamide dehydrogenase (E3).</text>
</comment>
<feature type="domain" description="Dehydrogenase E1 component" evidence="5">
    <location>
        <begin position="40"/>
        <end position="321"/>
    </location>
</feature>
<dbReference type="InterPro" id="IPR017596">
    <property type="entry name" value="PdhA/BkdA"/>
</dbReference>
<organism evidence="6 7">
    <name type="scientific">Pseudoxanthomonas daejeonensis</name>
    <dbReference type="NCBI Taxonomy" id="266062"/>
    <lineage>
        <taxon>Bacteria</taxon>
        <taxon>Pseudomonadati</taxon>
        <taxon>Pseudomonadota</taxon>
        <taxon>Gammaproteobacteria</taxon>
        <taxon>Lysobacterales</taxon>
        <taxon>Lysobacteraceae</taxon>
        <taxon>Pseudoxanthomonas</taxon>
    </lineage>
</organism>
<keyword evidence="4 6" id="KW-0670">Pyruvate</keyword>
<keyword evidence="3 4" id="KW-0786">Thiamine pyrophosphate</keyword>
<evidence type="ECO:0000256" key="2">
    <source>
        <dbReference type="ARBA" id="ARBA00023002"/>
    </source>
</evidence>
<comment type="cofactor">
    <cofactor evidence="1 4">
        <name>thiamine diphosphate</name>
        <dbReference type="ChEBI" id="CHEBI:58937"/>
    </cofactor>
</comment>
<dbReference type="InterPro" id="IPR029061">
    <property type="entry name" value="THDP-binding"/>
</dbReference>
<protein>
    <recommendedName>
        <fullName evidence="4">Pyruvate dehydrogenase E1 component subunit alpha</fullName>
        <ecNumber evidence="4">1.2.4.1</ecNumber>
    </recommendedName>
</protein>
<accession>A0ABQ6ZAW3</accession>
<dbReference type="NCBIfam" id="TIGR03181">
    <property type="entry name" value="PDH_E1_alph_x"/>
    <property type="match status" value="1"/>
</dbReference>
<evidence type="ECO:0000256" key="3">
    <source>
        <dbReference type="ARBA" id="ARBA00023052"/>
    </source>
</evidence>
<keyword evidence="7" id="KW-1185">Reference proteome</keyword>
<dbReference type="CDD" id="cd02000">
    <property type="entry name" value="TPP_E1_PDC_ADC_BCADC"/>
    <property type="match status" value="1"/>
</dbReference>
<evidence type="ECO:0000256" key="4">
    <source>
        <dbReference type="RuleBase" id="RU366007"/>
    </source>
</evidence>
<dbReference type="PANTHER" id="PTHR43380:SF1">
    <property type="entry name" value="2-OXOISOVALERATE DEHYDROGENASE SUBUNIT ALPHA, MITOCHONDRIAL"/>
    <property type="match status" value="1"/>
</dbReference>
<evidence type="ECO:0000256" key="1">
    <source>
        <dbReference type="ARBA" id="ARBA00001964"/>
    </source>
</evidence>
<dbReference type="Proteomes" id="UP000788419">
    <property type="component" value="Unassembled WGS sequence"/>
</dbReference>
<dbReference type="Pfam" id="PF00676">
    <property type="entry name" value="E1_dh"/>
    <property type="match status" value="1"/>
</dbReference>
<name>A0ABQ6ZAW3_9GAMM</name>
<dbReference type="SUPFAM" id="SSF52518">
    <property type="entry name" value="Thiamin diphosphate-binding fold (THDP-binding)"/>
    <property type="match status" value="1"/>
</dbReference>
<reference evidence="6 7" key="1">
    <citation type="submission" date="2017-10" db="EMBL/GenBank/DDBJ databases">
        <title>Whole genome sequencing of members of genus Pseudoxanthomonas.</title>
        <authorList>
            <person name="Kumar S."/>
            <person name="Bansal K."/>
            <person name="Kaur A."/>
            <person name="Patil P."/>
            <person name="Sharma S."/>
            <person name="Patil P.B."/>
        </authorList>
    </citation>
    <scope>NUCLEOTIDE SEQUENCE [LARGE SCALE GENOMIC DNA]</scope>
    <source>
        <strain evidence="6 7">DSM 17801</strain>
    </source>
</reference>
<dbReference type="PANTHER" id="PTHR43380">
    <property type="entry name" value="2-OXOISOVALERATE DEHYDROGENASE SUBUNIT ALPHA, MITOCHONDRIAL"/>
    <property type="match status" value="1"/>
</dbReference>
<dbReference type="EC" id="1.2.4.1" evidence="4"/>
<evidence type="ECO:0000313" key="7">
    <source>
        <dbReference type="Proteomes" id="UP000788419"/>
    </source>
</evidence>
<dbReference type="Gene3D" id="3.40.50.970">
    <property type="match status" value="1"/>
</dbReference>
<comment type="subunit">
    <text evidence="4">Heterodimer of an alpha and a beta chain.</text>
</comment>
<comment type="caution">
    <text evidence="6">The sequence shown here is derived from an EMBL/GenBank/DDBJ whole genome shotgun (WGS) entry which is preliminary data.</text>
</comment>
<keyword evidence="2 4" id="KW-0560">Oxidoreductase</keyword>
<evidence type="ECO:0000313" key="6">
    <source>
        <dbReference type="EMBL" id="KAF1697007.1"/>
    </source>
</evidence>
<sequence length="365" mass="39991">MTLAASFQIDYLQYLGADGQPVREFPPALRDPAVLLPLFKQMLYVRAFDTKAIALQRTGKLGTYAPCLGHEATHVGIGAAMAEGDVYAPSYREYGVLFMRGVRPREVLLYWGGDERGNDFQEGAARHDFPFCVPISTQCLHAAGAALAFKMRGEPHLAVATCGDGGTSKTDFYAALNSAGAYELPLILGVVNNGWAISVPRSAQTGAQTLAQKGLAGGLFCLQVDGNDLVAVLEAMRIASERARSGQGGSVIEFMTYRLSDHTTADDARRYRDDAEVKAAWEREPMTRLRTWLTAQGAWSEAEEASWKEECERLVNIEVDAYLATPVQPVEAMFDYLYADPPPELLAQRAAVIAMEQRPQEHRHG</sequence>
<dbReference type="EMBL" id="PDWN01000002">
    <property type="protein sequence ID" value="KAF1697007.1"/>
    <property type="molecule type" value="Genomic_DNA"/>
</dbReference>
<gene>
    <name evidence="6" type="primary">pdhA</name>
    <name evidence="6" type="ORF">CSC65_02935</name>
</gene>